<feature type="transmembrane region" description="Helical" evidence="2">
    <location>
        <begin position="101"/>
        <end position="125"/>
    </location>
</feature>
<evidence type="ECO:0000313" key="3">
    <source>
        <dbReference type="EMBL" id="KAH6693622.1"/>
    </source>
</evidence>
<gene>
    <name evidence="3" type="ORF">F5X68DRAFT_258513</name>
</gene>
<sequence>MASENEPSRPIELSSLNTPSSPNAPSSPSEPSSPRPSSTDHEYTIPSEQPRPLVFPIWRGLLLGPVIHFPALALTGAMLWLNHSSEFWFDEGRLSRLNDTSINNILNALQLLAKIYELFVLVSLAHITSQAFKRRLISDGLPAGMLTAGYRVGDIFYLMSPHFWSGRKGAMRLAVFLFINTMLAVLTGPASAILIVPKLGYYRINEPFFPGAMPIFLDSPDLHWPDLLDGAVANTTECSQEAANYNIGCPGAGFGSLYTWASSWETGGLPDHISFSDHAGRVTRRLQLHNRKEDAGVFATTPMSVVGSTVSQLETMIEEQALGKITVYNHKMELATDKTTIPVYQPLANSKCFVWNETEMDATRRTRAGDDGKMGADPFFKCFSENDDDRCHRTSRLLSDRMRNRRIPVRNSNADMSYNLTVGTSEDTLDGLPLTSPLFSARLPYAISGSTTPGQRFVVCGALSHWIPTSVTVDPNNKDVLRTNITDLSIFEENDVGKAVTDRVIQIDETWLKYVDPVLNISTATESDGSVLVSKRSTRLSLLLAPFLSRQDSSNSPLFQPVAGVSGGTPDEHVKSIFENCLAAVLADAISRTHAVIEPGPLMYLRTDENASPEDESGSRNLRKFQSYEHLWERPDGGLDRDWFMKDAEKHERMSPQLREIIKTKRRTNVSLEFDAYRYGYGFGSSSAQPLGTVAFALCVVYAYLVVLMSYLLLVAIRASPAVGAWGDLHDLVTLAWSSTAPTEIANQGSGVRSKGFLSETVTIRAVSKGGPVFMGRSKDQASLLRLEKGKKYL</sequence>
<comment type="caution">
    <text evidence="3">The sequence shown here is derived from an EMBL/GenBank/DDBJ whole genome shotgun (WGS) entry which is preliminary data.</text>
</comment>
<feature type="region of interest" description="Disordered" evidence="1">
    <location>
        <begin position="1"/>
        <end position="47"/>
    </location>
</feature>
<evidence type="ECO:0000256" key="2">
    <source>
        <dbReference type="SAM" id="Phobius"/>
    </source>
</evidence>
<proteinExistence type="predicted"/>
<feature type="compositionally biased region" description="Low complexity" evidence="1">
    <location>
        <begin position="12"/>
        <end position="37"/>
    </location>
</feature>
<feature type="transmembrane region" description="Helical" evidence="2">
    <location>
        <begin position="61"/>
        <end position="81"/>
    </location>
</feature>
<dbReference type="Proteomes" id="UP000770015">
    <property type="component" value="Unassembled WGS sequence"/>
</dbReference>
<dbReference type="EMBL" id="JAGSXJ010000003">
    <property type="protein sequence ID" value="KAH6693622.1"/>
    <property type="molecule type" value="Genomic_DNA"/>
</dbReference>
<accession>A0A9P9ADW0</accession>
<keyword evidence="2" id="KW-0812">Transmembrane</keyword>
<keyword evidence="2" id="KW-1133">Transmembrane helix</keyword>
<feature type="transmembrane region" description="Helical" evidence="2">
    <location>
        <begin position="173"/>
        <end position="196"/>
    </location>
</feature>
<evidence type="ECO:0000313" key="4">
    <source>
        <dbReference type="Proteomes" id="UP000770015"/>
    </source>
</evidence>
<keyword evidence="4" id="KW-1185">Reference proteome</keyword>
<dbReference type="OrthoDB" id="5342924at2759"/>
<keyword evidence="2" id="KW-0472">Membrane</keyword>
<name>A0A9P9ADW0_9PEZI</name>
<protein>
    <submittedName>
        <fullName evidence="3">Uncharacterized protein</fullName>
    </submittedName>
</protein>
<dbReference type="AlphaFoldDB" id="A0A9P9ADW0"/>
<organism evidence="3 4">
    <name type="scientific">Plectosphaerella plurivora</name>
    <dbReference type="NCBI Taxonomy" id="936078"/>
    <lineage>
        <taxon>Eukaryota</taxon>
        <taxon>Fungi</taxon>
        <taxon>Dikarya</taxon>
        <taxon>Ascomycota</taxon>
        <taxon>Pezizomycotina</taxon>
        <taxon>Sordariomycetes</taxon>
        <taxon>Hypocreomycetidae</taxon>
        <taxon>Glomerellales</taxon>
        <taxon>Plectosphaerellaceae</taxon>
        <taxon>Plectosphaerella</taxon>
    </lineage>
</organism>
<evidence type="ECO:0000256" key="1">
    <source>
        <dbReference type="SAM" id="MobiDB-lite"/>
    </source>
</evidence>
<feature type="transmembrane region" description="Helical" evidence="2">
    <location>
        <begin position="694"/>
        <end position="717"/>
    </location>
</feature>
<reference evidence="3" key="1">
    <citation type="journal article" date="2021" name="Nat. Commun.">
        <title>Genetic determinants of endophytism in the Arabidopsis root mycobiome.</title>
        <authorList>
            <person name="Mesny F."/>
            <person name="Miyauchi S."/>
            <person name="Thiergart T."/>
            <person name="Pickel B."/>
            <person name="Atanasova L."/>
            <person name="Karlsson M."/>
            <person name="Huettel B."/>
            <person name="Barry K.W."/>
            <person name="Haridas S."/>
            <person name="Chen C."/>
            <person name="Bauer D."/>
            <person name="Andreopoulos W."/>
            <person name="Pangilinan J."/>
            <person name="LaButti K."/>
            <person name="Riley R."/>
            <person name="Lipzen A."/>
            <person name="Clum A."/>
            <person name="Drula E."/>
            <person name="Henrissat B."/>
            <person name="Kohler A."/>
            <person name="Grigoriev I.V."/>
            <person name="Martin F.M."/>
            <person name="Hacquard S."/>
        </authorList>
    </citation>
    <scope>NUCLEOTIDE SEQUENCE</scope>
    <source>
        <strain evidence="3">MPI-SDFR-AT-0117</strain>
    </source>
</reference>